<dbReference type="KEGG" id="dka:DKAM_0952"/>
<gene>
    <name evidence="7" type="ordered locus">DKAM_0952</name>
</gene>
<dbReference type="HOGENOM" id="CLU_125825_5_0_2"/>
<evidence type="ECO:0000256" key="2">
    <source>
        <dbReference type="ARBA" id="ARBA00022475"/>
    </source>
</evidence>
<dbReference type="GeneID" id="7171077"/>
<evidence type="ECO:0000256" key="6">
    <source>
        <dbReference type="SAM" id="Phobius"/>
    </source>
</evidence>
<evidence type="ECO:0000256" key="4">
    <source>
        <dbReference type="ARBA" id="ARBA00022989"/>
    </source>
</evidence>
<dbReference type="eggNOG" id="arCOG03121">
    <property type="taxonomic scope" value="Archaea"/>
</dbReference>
<dbReference type="RefSeq" id="WP_012608619.1">
    <property type="nucleotide sequence ID" value="NC_011766.1"/>
</dbReference>
<keyword evidence="4 6" id="KW-1133">Transmembrane helix</keyword>
<evidence type="ECO:0000313" key="8">
    <source>
        <dbReference type="Proteomes" id="UP000006903"/>
    </source>
</evidence>
<feature type="transmembrane region" description="Helical" evidence="6">
    <location>
        <begin position="66"/>
        <end position="88"/>
    </location>
</feature>
<reference evidence="7 8" key="1">
    <citation type="journal article" date="2009" name="J. Bacteriol.">
        <title>Complete genome sequence of the anaerobic, protein-degrading hyperthermophilic crenarchaeon Desulfurococcus kamchatkensis.</title>
        <authorList>
            <person name="Ravin N.V."/>
            <person name="Mardanov A.V."/>
            <person name="Beletsky A.V."/>
            <person name="Kublanov I.V."/>
            <person name="Kolganova T.V."/>
            <person name="Lebedinsky A.V."/>
            <person name="Chernyh N.A."/>
            <person name="Bonch-Osmolovskaya E.A."/>
            <person name="Skryabin K.G."/>
        </authorList>
    </citation>
    <scope>NUCLEOTIDE SEQUENCE [LARGE SCALE GENOMIC DNA]</scope>
    <source>
        <strain evidence="8">DSM 18924 / JCM 16383 / VKM B-2413 / 1221n</strain>
    </source>
</reference>
<proteinExistence type="predicted"/>
<protein>
    <submittedName>
        <fullName evidence="7">Multiple resistance and pH regulation protein F</fullName>
    </submittedName>
</protein>
<accession>B8D597</accession>
<keyword evidence="5 6" id="KW-0472">Membrane</keyword>
<keyword evidence="3 6" id="KW-0812">Transmembrane</keyword>
<sequence length="90" mass="9997">MVEYGLLELFLPFMAGLFTTAMIIYSARVLTSKTLPDAVLAVDALSVDLVVILAIIALYYRSPLLLIGVIPLAAWIFLLDLIIARYLLKR</sequence>
<dbReference type="STRING" id="490899.DKAM_0952"/>
<comment type="subcellular location">
    <subcellularLocation>
        <location evidence="1">Cell membrane</location>
        <topology evidence="1">Multi-pass membrane protein</topology>
    </subcellularLocation>
</comment>
<evidence type="ECO:0000256" key="5">
    <source>
        <dbReference type="ARBA" id="ARBA00023136"/>
    </source>
</evidence>
<evidence type="ECO:0000256" key="1">
    <source>
        <dbReference type="ARBA" id="ARBA00004651"/>
    </source>
</evidence>
<evidence type="ECO:0000313" key="7">
    <source>
        <dbReference type="EMBL" id="ACL11278.1"/>
    </source>
</evidence>
<dbReference type="Pfam" id="PF04066">
    <property type="entry name" value="MrpF_PhaF"/>
    <property type="match status" value="1"/>
</dbReference>
<dbReference type="EMBL" id="CP001140">
    <property type="protein sequence ID" value="ACL11278.1"/>
    <property type="molecule type" value="Genomic_DNA"/>
</dbReference>
<dbReference type="AlphaFoldDB" id="B8D597"/>
<dbReference type="Proteomes" id="UP000006903">
    <property type="component" value="Chromosome"/>
</dbReference>
<dbReference type="GO" id="GO:0005886">
    <property type="term" value="C:plasma membrane"/>
    <property type="evidence" value="ECO:0007669"/>
    <property type="project" value="UniProtKB-SubCell"/>
</dbReference>
<feature type="transmembrane region" description="Helical" evidence="6">
    <location>
        <begin position="6"/>
        <end position="27"/>
    </location>
</feature>
<evidence type="ECO:0000256" key="3">
    <source>
        <dbReference type="ARBA" id="ARBA00022692"/>
    </source>
</evidence>
<name>B8D597_DESA1</name>
<feature type="transmembrane region" description="Helical" evidence="6">
    <location>
        <begin position="39"/>
        <end position="60"/>
    </location>
</feature>
<keyword evidence="2" id="KW-1003">Cell membrane</keyword>
<organism evidence="7 8">
    <name type="scientific">Desulfurococcus amylolyticus (strain DSM 18924 / JCM 16383 / VKM B-2413 / 1221n)</name>
    <name type="common">Desulfurococcus kamchatkensis</name>
    <dbReference type="NCBI Taxonomy" id="490899"/>
    <lineage>
        <taxon>Archaea</taxon>
        <taxon>Thermoproteota</taxon>
        <taxon>Thermoprotei</taxon>
        <taxon>Desulfurococcales</taxon>
        <taxon>Desulfurococcaceae</taxon>
        <taxon>Desulfurococcus</taxon>
    </lineage>
</organism>
<dbReference type="GO" id="GO:0015075">
    <property type="term" value="F:monoatomic ion transmembrane transporter activity"/>
    <property type="evidence" value="ECO:0007669"/>
    <property type="project" value="InterPro"/>
</dbReference>
<dbReference type="InterPro" id="IPR007208">
    <property type="entry name" value="MrpF/PhaF-like"/>
</dbReference>